<feature type="transmembrane region" description="Helical" evidence="7">
    <location>
        <begin position="98"/>
        <end position="118"/>
    </location>
</feature>
<dbReference type="Proteomes" id="UP000807716">
    <property type="component" value="Unassembled WGS sequence"/>
</dbReference>
<comment type="caution">
    <text evidence="9">The sequence shown here is derived from an EMBL/GenBank/DDBJ whole genome shotgun (WGS) entry which is preliminary data.</text>
</comment>
<feature type="transmembrane region" description="Helical" evidence="7">
    <location>
        <begin position="256"/>
        <end position="274"/>
    </location>
</feature>
<proteinExistence type="inferred from homology"/>
<feature type="compositionally biased region" description="Polar residues" evidence="6">
    <location>
        <begin position="7"/>
        <end position="21"/>
    </location>
</feature>
<evidence type="ECO:0000313" key="10">
    <source>
        <dbReference type="Proteomes" id="UP000807716"/>
    </source>
</evidence>
<dbReference type="OrthoDB" id="3364966at2759"/>
<gene>
    <name evidence="9" type="primary">TMEM41B</name>
    <name evidence="9" type="ORF">DFQ27_000725</name>
</gene>
<evidence type="ECO:0000256" key="3">
    <source>
        <dbReference type="ARBA" id="ARBA00022989"/>
    </source>
</evidence>
<evidence type="ECO:0000313" key="9">
    <source>
        <dbReference type="EMBL" id="KAG0270068.1"/>
    </source>
</evidence>
<comment type="similarity">
    <text evidence="5">Belongs to the TMEM41 family.</text>
</comment>
<sequence>MTDIHPSDTTPLLGHQQQGDQTTKKLGKRERLLNMSPLQSFLILLCLVVVSFTSLYLLLQWMLPKDVPEDQKDWIKFPRSYEDVQHLSIVLSGYVVEHYYEVMACFIVTYLTLQAFAIPGSMMLSVLGGALFKFWVGFVVVSVSATVGALFCYFISYYIGHPIVEKYLSERIAKLKAKIDAKRNTLFFYFAFLRVTPLIPNWFMNVASPHLGIPVHIFFFGTYVGVVPNTIVSVQVGVALAKLASPEGITLLTPENIIMTIVVCACLILPILWNRHQAKKELLKQDPEAAHERE</sequence>
<feature type="transmembrane region" description="Helical" evidence="7">
    <location>
        <begin position="130"/>
        <end position="159"/>
    </location>
</feature>
<evidence type="ECO:0000259" key="8">
    <source>
        <dbReference type="Pfam" id="PF09335"/>
    </source>
</evidence>
<evidence type="ECO:0000256" key="6">
    <source>
        <dbReference type="SAM" id="MobiDB-lite"/>
    </source>
</evidence>
<reference evidence="9" key="1">
    <citation type="journal article" date="2020" name="Fungal Divers.">
        <title>Resolving the Mortierellaceae phylogeny through synthesis of multi-gene phylogenetics and phylogenomics.</title>
        <authorList>
            <person name="Vandepol N."/>
            <person name="Liber J."/>
            <person name="Desiro A."/>
            <person name="Na H."/>
            <person name="Kennedy M."/>
            <person name="Barry K."/>
            <person name="Grigoriev I.V."/>
            <person name="Miller A.N."/>
            <person name="O'Donnell K."/>
            <person name="Stajich J.E."/>
            <person name="Bonito G."/>
        </authorList>
    </citation>
    <scope>NUCLEOTIDE SEQUENCE</scope>
    <source>
        <strain evidence="9">BC1065</strain>
    </source>
</reference>
<dbReference type="EMBL" id="JAAAJB010000012">
    <property type="protein sequence ID" value="KAG0270068.1"/>
    <property type="molecule type" value="Genomic_DNA"/>
</dbReference>
<comment type="subcellular location">
    <subcellularLocation>
        <location evidence="1">Membrane</location>
        <topology evidence="1">Multi-pass membrane protein</topology>
    </subcellularLocation>
</comment>
<dbReference type="InterPro" id="IPR045014">
    <property type="entry name" value="TM41A/B"/>
</dbReference>
<protein>
    <submittedName>
        <fullName evidence="9">Transmembrane protein 41B</fullName>
    </submittedName>
</protein>
<feature type="domain" description="VTT" evidence="8">
    <location>
        <begin position="118"/>
        <end position="237"/>
    </location>
</feature>
<dbReference type="GO" id="GO:0016020">
    <property type="term" value="C:membrane"/>
    <property type="evidence" value="ECO:0007669"/>
    <property type="project" value="UniProtKB-SubCell"/>
</dbReference>
<evidence type="ECO:0000256" key="1">
    <source>
        <dbReference type="ARBA" id="ARBA00004141"/>
    </source>
</evidence>
<evidence type="ECO:0000256" key="5">
    <source>
        <dbReference type="ARBA" id="ARBA00025797"/>
    </source>
</evidence>
<organism evidence="9 10">
    <name type="scientific">Actinomortierella ambigua</name>
    <dbReference type="NCBI Taxonomy" id="1343610"/>
    <lineage>
        <taxon>Eukaryota</taxon>
        <taxon>Fungi</taxon>
        <taxon>Fungi incertae sedis</taxon>
        <taxon>Mucoromycota</taxon>
        <taxon>Mortierellomycotina</taxon>
        <taxon>Mortierellomycetes</taxon>
        <taxon>Mortierellales</taxon>
        <taxon>Mortierellaceae</taxon>
        <taxon>Actinomortierella</taxon>
    </lineage>
</organism>
<keyword evidence="4 7" id="KW-0472">Membrane</keyword>
<keyword evidence="3 7" id="KW-1133">Transmembrane helix</keyword>
<feature type="transmembrane region" description="Helical" evidence="7">
    <location>
        <begin position="186"/>
        <end position="203"/>
    </location>
</feature>
<feature type="transmembrane region" description="Helical" evidence="7">
    <location>
        <begin position="215"/>
        <end position="236"/>
    </location>
</feature>
<evidence type="ECO:0000256" key="7">
    <source>
        <dbReference type="SAM" id="Phobius"/>
    </source>
</evidence>
<dbReference type="GO" id="GO:0000045">
    <property type="term" value="P:autophagosome assembly"/>
    <property type="evidence" value="ECO:0007669"/>
    <property type="project" value="TreeGrafter"/>
</dbReference>
<feature type="region of interest" description="Disordered" evidence="6">
    <location>
        <begin position="1"/>
        <end position="24"/>
    </location>
</feature>
<keyword evidence="10" id="KW-1185">Reference proteome</keyword>
<evidence type="ECO:0000256" key="2">
    <source>
        <dbReference type="ARBA" id="ARBA00022692"/>
    </source>
</evidence>
<dbReference type="InterPro" id="IPR032816">
    <property type="entry name" value="VTT_dom"/>
</dbReference>
<dbReference type="PANTHER" id="PTHR43220:SF18">
    <property type="entry name" value="TRANSMEMBRANE PROTEIN 41B"/>
    <property type="match status" value="1"/>
</dbReference>
<dbReference type="AlphaFoldDB" id="A0A9P6QIV4"/>
<feature type="transmembrane region" description="Helical" evidence="7">
    <location>
        <begin position="38"/>
        <end position="59"/>
    </location>
</feature>
<name>A0A9P6QIV4_9FUNG</name>
<keyword evidence="2 7" id="KW-0812">Transmembrane</keyword>
<dbReference type="Pfam" id="PF09335">
    <property type="entry name" value="VTT_dom"/>
    <property type="match status" value="1"/>
</dbReference>
<dbReference type="PANTHER" id="PTHR43220">
    <property type="match status" value="1"/>
</dbReference>
<evidence type="ECO:0000256" key="4">
    <source>
        <dbReference type="ARBA" id="ARBA00023136"/>
    </source>
</evidence>
<accession>A0A9P6QIV4</accession>